<proteinExistence type="predicted"/>
<sequence>MATTQIGTDLVIGVGQTMGSYIVESYDEGGDEIKSEDIFDEDGALKTRLIMQSMDRITLNLVAISGAAPDSDFAEGAICAVAPLSNYYIESLTVSRTEGARRATVTGVNLGIT</sequence>
<reference evidence="1" key="1">
    <citation type="journal article" date="2014" name="Front. Microbiol.">
        <title>High frequency of phylogenetically diverse reductive dehalogenase-homologous genes in deep subseafloor sedimentary metagenomes.</title>
        <authorList>
            <person name="Kawai M."/>
            <person name="Futagami T."/>
            <person name="Toyoda A."/>
            <person name="Takaki Y."/>
            <person name="Nishi S."/>
            <person name="Hori S."/>
            <person name="Arai W."/>
            <person name="Tsubouchi T."/>
            <person name="Morono Y."/>
            <person name="Uchiyama I."/>
            <person name="Ito T."/>
            <person name="Fujiyama A."/>
            <person name="Inagaki F."/>
            <person name="Takami H."/>
        </authorList>
    </citation>
    <scope>NUCLEOTIDE SEQUENCE</scope>
    <source>
        <strain evidence="1">Expedition CK06-06</strain>
    </source>
</reference>
<evidence type="ECO:0000313" key="1">
    <source>
        <dbReference type="EMBL" id="GAG60213.1"/>
    </source>
</evidence>
<dbReference type="EMBL" id="BART01006254">
    <property type="protein sequence ID" value="GAG60213.1"/>
    <property type="molecule type" value="Genomic_DNA"/>
</dbReference>
<name>X0ZIL5_9ZZZZ</name>
<gene>
    <name evidence="1" type="ORF">S01H4_14256</name>
</gene>
<dbReference type="AlphaFoldDB" id="X0ZIL5"/>
<organism evidence="1">
    <name type="scientific">marine sediment metagenome</name>
    <dbReference type="NCBI Taxonomy" id="412755"/>
    <lineage>
        <taxon>unclassified sequences</taxon>
        <taxon>metagenomes</taxon>
        <taxon>ecological metagenomes</taxon>
    </lineage>
</organism>
<protein>
    <submittedName>
        <fullName evidence="1">Uncharacterized protein</fullName>
    </submittedName>
</protein>
<comment type="caution">
    <text evidence="1">The sequence shown here is derived from an EMBL/GenBank/DDBJ whole genome shotgun (WGS) entry which is preliminary data.</text>
</comment>
<accession>X0ZIL5</accession>